<sequence>MQAQKQVSPEGLAWFQDARFGMFIHWGLYALLARGEWVMHIEGIAPPEYARLAEQFNPTAFDARAWAKLAADAGQRYMVITSRHHDGFSMYDTALSDYKIPNTPFGRDPIRELADACADQGVKLGFYVSLLDWRHPAYRFREATGQTWDDYLAFLHGQVRELCTNYGEVACIWFDGDWPHHDFNDTNQYFLPGGSFEYGQLYDMIHTLQPNAVVINNRHEVPLPGEDIQGFEQDLPGQNTAGFNVTKPAAGMPLEVCMTINKNWGYHSTDAGLKPARQLVATLARAASAGANLLLNVGPTPQGEIVPEHAAELRAVGAWLARNGRAIYGTSAGIIAPSADAVSTRKGGTHYVVVLNDADSVTLHDAPPELTHAVLLPDNTPAELARDGGALTITLPREGRDPLATVVVLSATAAGAP</sequence>
<dbReference type="Gene3D" id="3.20.20.80">
    <property type="entry name" value="Glycosidases"/>
    <property type="match status" value="1"/>
</dbReference>
<dbReference type="PRINTS" id="PR00741">
    <property type="entry name" value="GLHYDRLASE29"/>
</dbReference>
<proteinExistence type="inferred from homology"/>
<dbReference type="InterPro" id="IPR016286">
    <property type="entry name" value="FUC_metazoa-typ"/>
</dbReference>
<name>A0A0P9D6Q1_9CHLR</name>
<dbReference type="SMART" id="SM00812">
    <property type="entry name" value="Alpha_L_fucos"/>
    <property type="match status" value="1"/>
</dbReference>
<evidence type="ECO:0000256" key="6">
    <source>
        <dbReference type="ARBA" id="ARBA00023295"/>
    </source>
</evidence>
<evidence type="ECO:0000256" key="7">
    <source>
        <dbReference type="PIRSR" id="PIRSR001092-1"/>
    </source>
</evidence>
<evidence type="ECO:0000313" key="10">
    <source>
        <dbReference type="Proteomes" id="UP000050509"/>
    </source>
</evidence>
<comment type="caution">
    <text evidence="9">The sequence shown here is derived from an EMBL/GenBank/DDBJ whole genome shotgun (WGS) entry which is preliminary data.</text>
</comment>
<dbReference type="SUPFAM" id="SSF51445">
    <property type="entry name" value="(Trans)glycosidases"/>
    <property type="match status" value="1"/>
</dbReference>
<dbReference type="GO" id="GO:0004560">
    <property type="term" value="F:alpha-L-fucosidase activity"/>
    <property type="evidence" value="ECO:0007669"/>
    <property type="project" value="InterPro"/>
</dbReference>
<gene>
    <name evidence="9" type="ORF">SE17_09455</name>
</gene>
<dbReference type="GO" id="GO:0006004">
    <property type="term" value="P:fucose metabolic process"/>
    <property type="evidence" value="ECO:0007669"/>
    <property type="project" value="InterPro"/>
</dbReference>
<feature type="site" description="May be important for catalysis" evidence="7">
    <location>
        <position position="257"/>
    </location>
</feature>
<comment type="similarity">
    <text evidence="2">Belongs to the glycosyl hydrolase 29 family.</text>
</comment>
<dbReference type="EC" id="3.2.1.51" evidence="3"/>
<evidence type="ECO:0000256" key="2">
    <source>
        <dbReference type="ARBA" id="ARBA00007951"/>
    </source>
</evidence>
<keyword evidence="6" id="KW-0326">Glycosidase</keyword>
<reference evidence="9 10" key="1">
    <citation type="submission" date="2015-09" db="EMBL/GenBank/DDBJ databases">
        <title>Draft genome sequence of Kouleothrix aurantiaca JCM 19913.</title>
        <authorList>
            <person name="Hemp J."/>
        </authorList>
    </citation>
    <scope>NUCLEOTIDE SEQUENCE [LARGE SCALE GENOMIC DNA]</scope>
    <source>
        <strain evidence="9 10">COM-B</strain>
    </source>
</reference>
<dbReference type="Proteomes" id="UP000050509">
    <property type="component" value="Unassembled WGS sequence"/>
</dbReference>
<protein>
    <recommendedName>
        <fullName evidence="3">alpha-L-fucosidase</fullName>
        <ecNumber evidence="3">3.2.1.51</ecNumber>
    </recommendedName>
</protein>
<evidence type="ECO:0000313" key="9">
    <source>
        <dbReference type="EMBL" id="KPV53474.1"/>
    </source>
</evidence>
<dbReference type="PIRSF" id="PIRSF001092">
    <property type="entry name" value="Alpha-L-fucosidase"/>
    <property type="match status" value="1"/>
</dbReference>
<dbReference type="PANTHER" id="PTHR10030">
    <property type="entry name" value="ALPHA-L-FUCOSIDASE"/>
    <property type="match status" value="1"/>
</dbReference>
<dbReference type="PANTHER" id="PTHR10030:SF37">
    <property type="entry name" value="ALPHA-L-FUCOSIDASE-RELATED"/>
    <property type="match status" value="1"/>
</dbReference>
<accession>A0A0P9D6Q1</accession>
<evidence type="ECO:0000259" key="8">
    <source>
        <dbReference type="Pfam" id="PF01120"/>
    </source>
</evidence>
<organism evidence="9 10">
    <name type="scientific">Kouleothrix aurantiaca</name>
    <dbReference type="NCBI Taxonomy" id="186479"/>
    <lineage>
        <taxon>Bacteria</taxon>
        <taxon>Bacillati</taxon>
        <taxon>Chloroflexota</taxon>
        <taxon>Chloroflexia</taxon>
        <taxon>Chloroflexales</taxon>
        <taxon>Roseiflexineae</taxon>
        <taxon>Roseiflexaceae</taxon>
        <taxon>Kouleothrix</taxon>
    </lineage>
</organism>
<dbReference type="GO" id="GO:0005764">
    <property type="term" value="C:lysosome"/>
    <property type="evidence" value="ECO:0007669"/>
    <property type="project" value="TreeGrafter"/>
</dbReference>
<dbReference type="InterPro" id="IPR000933">
    <property type="entry name" value="Glyco_hydro_29"/>
</dbReference>
<feature type="domain" description="Glycoside hydrolase family 29 N-terminal" evidence="8">
    <location>
        <begin position="12"/>
        <end position="324"/>
    </location>
</feature>
<dbReference type="PATRIC" id="fig|186479.3.peg.5030"/>
<keyword evidence="10" id="KW-1185">Reference proteome</keyword>
<dbReference type="Pfam" id="PF01120">
    <property type="entry name" value="Alpha_L_fucos"/>
    <property type="match status" value="1"/>
</dbReference>
<evidence type="ECO:0000256" key="1">
    <source>
        <dbReference type="ARBA" id="ARBA00004071"/>
    </source>
</evidence>
<dbReference type="AlphaFoldDB" id="A0A0P9D6Q1"/>
<keyword evidence="4" id="KW-0732">Signal</keyword>
<keyword evidence="5" id="KW-0378">Hydrolase</keyword>
<evidence type="ECO:0000256" key="5">
    <source>
        <dbReference type="ARBA" id="ARBA00022801"/>
    </source>
</evidence>
<dbReference type="EMBL" id="LJCR01000249">
    <property type="protein sequence ID" value="KPV53474.1"/>
    <property type="molecule type" value="Genomic_DNA"/>
</dbReference>
<dbReference type="InterPro" id="IPR057739">
    <property type="entry name" value="Glyco_hydro_29_N"/>
</dbReference>
<dbReference type="InterPro" id="IPR017853">
    <property type="entry name" value="GH"/>
</dbReference>
<evidence type="ECO:0000256" key="4">
    <source>
        <dbReference type="ARBA" id="ARBA00022729"/>
    </source>
</evidence>
<evidence type="ECO:0000256" key="3">
    <source>
        <dbReference type="ARBA" id="ARBA00012662"/>
    </source>
</evidence>
<dbReference type="GO" id="GO:0016139">
    <property type="term" value="P:glycoside catabolic process"/>
    <property type="evidence" value="ECO:0007669"/>
    <property type="project" value="TreeGrafter"/>
</dbReference>
<comment type="function">
    <text evidence="1">Alpha-L-fucosidase is responsible for hydrolyzing the alpha-1,6-linked fucose joined to the reducing-end N-acetylglucosamine of the carbohydrate moieties of glycoproteins.</text>
</comment>